<name>A0A2R5GNS0_9STRA</name>
<dbReference type="Pfam" id="PF00153">
    <property type="entry name" value="Mito_carr"/>
    <property type="match status" value="2"/>
</dbReference>
<evidence type="ECO:0000256" key="4">
    <source>
        <dbReference type="PROSITE-ProRule" id="PRU00282"/>
    </source>
</evidence>
<dbReference type="GO" id="GO:0016020">
    <property type="term" value="C:membrane"/>
    <property type="evidence" value="ECO:0007669"/>
    <property type="project" value="UniProtKB-SubCell"/>
</dbReference>
<evidence type="ECO:0000313" key="6">
    <source>
        <dbReference type="EMBL" id="GBG29951.1"/>
    </source>
</evidence>
<dbReference type="PANTHER" id="PTHR46974">
    <property type="entry name" value="MITOCHONDRIAL GTP/GDP CARRIER PROTEIN 1"/>
    <property type="match status" value="1"/>
</dbReference>
<accession>A0A2R5GNS0</accession>
<dbReference type="AlphaFoldDB" id="A0A2R5GNS0"/>
<dbReference type="GO" id="GO:0001409">
    <property type="term" value="F:guanine nucleotide transmembrane transporter activity"/>
    <property type="evidence" value="ECO:0007669"/>
    <property type="project" value="TreeGrafter"/>
</dbReference>
<evidence type="ECO:0000256" key="5">
    <source>
        <dbReference type="RuleBase" id="RU000488"/>
    </source>
</evidence>
<dbReference type="InterPro" id="IPR018108">
    <property type="entry name" value="MCP_transmembrane"/>
</dbReference>
<proteinExistence type="inferred from homology"/>
<feature type="repeat" description="Solcar" evidence="4">
    <location>
        <begin position="226"/>
        <end position="311"/>
    </location>
</feature>
<keyword evidence="3 4" id="KW-0472">Membrane</keyword>
<gene>
    <name evidence="6" type="ORF">FCC1311_061712</name>
</gene>
<dbReference type="PROSITE" id="PS50920">
    <property type="entry name" value="SOLCAR"/>
    <property type="match status" value="1"/>
</dbReference>
<evidence type="ECO:0000256" key="2">
    <source>
        <dbReference type="ARBA" id="ARBA00022692"/>
    </source>
</evidence>
<comment type="subcellular location">
    <subcellularLocation>
        <location evidence="1">Membrane</location>
        <topology evidence="1">Multi-pass membrane protein</topology>
    </subcellularLocation>
</comment>
<reference evidence="6 7" key="1">
    <citation type="submission" date="2017-12" db="EMBL/GenBank/DDBJ databases">
        <title>Sequencing, de novo assembly and annotation of complete genome of a new Thraustochytrid species, strain FCC1311.</title>
        <authorList>
            <person name="Sedici K."/>
            <person name="Godart F."/>
            <person name="Aiese Cigliano R."/>
            <person name="Sanseverino W."/>
            <person name="Barakat M."/>
            <person name="Ortet P."/>
            <person name="Marechal E."/>
            <person name="Cagnac O."/>
            <person name="Amato A."/>
        </authorList>
    </citation>
    <scope>NUCLEOTIDE SEQUENCE [LARGE SCALE GENOMIC DNA]</scope>
</reference>
<dbReference type="GO" id="GO:0005739">
    <property type="term" value="C:mitochondrion"/>
    <property type="evidence" value="ECO:0007669"/>
    <property type="project" value="TreeGrafter"/>
</dbReference>
<dbReference type="Proteomes" id="UP000241890">
    <property type="component" value="Unassembled WGS sequence"/>
</dbReference>
<evidence type="ECO:0000256" key="3">
    <source>
        <dbReference type="ARBA" id="ARBA00023136"/>
    </source>
</evidence>
<dbReference type="InParanoid" id="A0A2R5GNS0"/>
<keyword evidence="2 4" id="KW-0812">Transmembrane</keyword>
<dbReference type="Gene3D" id="1.50.40.10">
    <property type="entry name" value="Mitochondrial carrier domain"/>
    <property type="match status" value="1"/>
</dbReference>
<comment type="caution">
    <text evidence="6">The sequence shown here is derived from an EMBL/GenBank/DDBJ whole genome shotgun (WGS) entry which is preliminary data.</text>
</comment>
<dbReference type="SUPFAM" id="SSF103506">
    <property type="entry name" value="Mitochondrial carrier"/>
    <property type="match status" value="1"/>
</dbReference>
<sequence length="316" mass="33758">MMRQEDAHGVVACSAAGGGSGSTAARLIGGASAGVSEILIFHSVDTVAKRLMFSKENVRGATFAETMAKSNAVVFREAANEPFFTKFRSLYPGLGFAAAYKVSQRVYKFGGQPIVRDFINKNYGKGLQDSFGERVGKTLSSAVAGSLMGIGEVALLPLDVLKIKSQTAPETLKGRGVVDLFQKEGLGLYRGAGWTVLRNAPGSFALFGGSAVVHYGIFGLTNTKDATVFQNFVASIVGAVTSITVASPVDVIKTRIQSRPFDSPETGMQIIRNALREEGFTAFFKGLTPKILVVGPKLIFSFTVAQSVMNFFERRL</sequence>
<evidence type="ECO:0000256" key="1">
    <source>
        <dbReference type="ARBA" id="ARBA00004141"/>
    </source>
</evidence>
<dbReference type="OrthoDB" id="409947at2759"/>
<keyword evidence="5" id="KW-0813">Transport</keyword>
<evidence type="ECO:0000313" key="7">
    <source>
        <dbReference type="Proteomes" id="UP000241890"/>
    </source>
</evidence>
<comment type="similarity">
    <text evidence="5">Belongs to the mitochondrial carrier (TC 2.A.29) family.</text>
</comment>
<protein>
    <submittedName>
        <fullName evidence="6">Mitochondrial GTP/GDP carrier protein 1</fullName>
    </submittedName>
</protein>
<dbReference type="EMBL" id="BEYU01000068">
    <property type="protein sequence ID" value="GBG29951.1"/>
    <property type="molecule type" value="Genomic_DNA"/>
</dbReference>
<keyword evidence="7" id="KW-1185">Reference proteome</keyword>
<dbReference type="InterPro" id="IPR023395">
    <property type="entry name" value="MCP_dom_sf"/>
</dbReference>
<dbReference type="InterPro" id="IPR053042">
    <property type="entry name" value="Mito_GTP/GDP_Carrier"/>
</dbReference>
<dbReference type="PANTHER" id="PTHR46974:SF1">
    <property type="entry name" value="MITOCHONDRIAL GTP_GDP CARRIER PROTEIN 1"/>
    <property type="match status" value="1"/>
</dbReference>
<organism evidence="6 7">
    <name type="scientific">Hondaea fermentalgiana</name>
    <dbReference type="NCBI Taxonomy" id="2315210"/>
    <lineage>
        <taxon>Eukaryota</taxon>
        <taxon>Sar</taxon>
        <taxon>Stramenopiles</taxon>
        <taxon>Bigyra</taxon>
        <taxon>Labyrinthulomycetes</taxon>
        <taxon>Thraustochytrida</taxon>
        <taxon>Thraustochytriidae</taxon>
        <taxon>Hondaea</taxon>
    </lineage>
</organism>